<protein>
    <recommendedName>
        <fullName evidence="2">Peptidoglycan binding-like domain-containing protein</fullName>
    </recommendedName>
</protein>
<comment type="caution">
    <text evidence="3">The sequence shown here is derived from an EMBL/GenBank/DDBJ whole genome shotgun (WGS) entry which is preliminary data.</text>
</comment>
<dbReference type="Proteomes" id="UP000597507">
    <property type="component" value="Unassembled WGS sequence"/>
</dbReference>
<feature type="coiled-coil region" evidence="1">
    <location>
        <begin position="341"/>
        <end position="453"/>
    </location>
</feature>
<name>A0A8J2ZDK1_9PROT</name>
<dbReference type="AlphaFoldDB" id="A0A8J2ZDK1"/>
<dbReference type="Gene3D" id="1.10.101.10">
    <property type="entry name" value="PGBD-like superfamily/PGBD"/>
    <property type="match status" value="1"/>
</dbReference>
<evidence type="ECO:0000259" key="2">
    <source>
        <dbReference type="Pfam" id="PF01471"/>
    </source>
</evidence>
<feature type="coiled-coil region" evidence="1">
    <location>
        <begin position="82"/>
        <end position="172"/>
    </location>
</feature>
<sequence length="763" mass="80528">MHDAPPQPWLRHHPGFRASGVPLQARRLSVFGVAAAFAAGVALLGGATPGLAQQRDPPRGGAASSVAATEEAAAFAEAVRAREAARAAREEAAAALAVAEQRAAAARVPVEARFAVPLATQRAALEAARAEREAAARMPEIPPEQSRLLARRVAAERTIAEAERRLAAAAEVQAAGERARDAAAERARTARTELGRNEEAIAEIARQRAALLAPGARIREEHLRAAREEERRLVALEAEFTPVFEQAKRALRPVLLQRLPVLIRLKEQAEGMDRFLYCADKRERLEAYFTSAILGLQATVALRGTDASMLSGALVWLGEDSLNNFREARCSDPASVARALAENAQERLAVVTLRAQALRQVVARETRAAEEAEAQRVRAAEAIAAARADLDRARAEHDGADQALQARAAEFLAIAGPLAAARRDALEAAEARLEAARTQLAAVEAAYAAALEAEVPGTAAAQAAAQAAAARAEQAEAAAAAAGDAFAEALAADYAQRFVAIASRPAPGWPRPGPRGLPQGGPAALCAEIANTGPLALRAVEVDLQFRGRSLDAAGIPVAEALGAYGNRGVFEPVSHTQARELVAGLPPRGRWQTERGACPVIELARLVEGERGRAFAAAAGGAAGLVRNAGQWRYAVRAVRLARPDSLRRTTAEIWAYETEPHRVVFAAELRQVEDAALAPPLAAAPGPEVAAAADEVAELDRPTVMQVQRALNALEFDAGTADGIAGPRTREAIRAYQRSLGQPQTGELTRRQLSRLLAGSS</sequence>
<evidence type="ECO:0000256" key="1">
    <source>
        <dbReference type="SAM" id="Coils"/>
    </source>
</evidence>
<dbReference type="EMBL" id="BMKS01000010">
    <property type="protein sequence ID" value="GGG40987.1"/>
    <property type="molecule type" value="Genomic_DNA"/>
</dbReference>
<evidence type="ECO:0000313" key="4">
    <source>
        <dbReference type="Proteomes" id="UP000597507"/>
    </source>
</evidence>
<dbReference type="InterPro" id="IPR036366">
    <property type="entry name" value="PGBDSf"/>
</dbReference>
<reference evidence="3 4" key="1">
    <citation type="journal article" date="2014" name="Int. J. Syst. Evol. Microbiol.">
        <title>Complete genome sequence of Corynebacterium casei LMG S-19264T (=DSM 44701T), isolated from a smear-ripened cheese.</title>
        <authorList>
            <consortium name="US DOE Joint Genome Institute (JGI-PGF)"/>
            <person name="Walter F."/>
            <person name="Albersmeier A."/>
            <person name="Kalinowski J."/>
            <person name="Ruckert C."/>
        </authorList>
    </citation>
    <scope>NUCLEOTIDE SEQUENCE [LARGE SCALE GENOMIC DNA]</scope>
    <source>
        <strain evidence="3 4">CGMCC 1.16330</strain>
    </source>
</reference>
<dbReference type="Pfam" id="PF01471">
    <property type="entry name" value="PG_binding_1"/>
    <property type="match status" value="1"/>
</dbReference>
<evidence type="ECO:0000313" key="3">
    <source>
        <dbReference type="EMBL" id="GGG40987.1"/>
    </source>
</evidence>
<gene>
    <name evidence="3" type="ORF">GCM10010964_30780</name>
</gene>
<dbReference type="InterPro" id="IPR002477">
    <property type="entry name" value="Peptidoglycan-bd-like"/>
</dbReference>
<organism evidence="3 4">
    <name type="scientific">Caldovatus sediminis</name>
    <dbReference type="NCBI Taxonomy" id="2041189"/>
    <lineage>
        <taxon>Bacteria</taxon>
        <taxon>Pseudomonadati</taxon>
        <taxon>Pseudomonadota</taxon>
        <taxon>Alphaproteobacteria</taxon>
        <taxon>Acetobacterales</taxon>
        <taxon>Roseomonadaceae</taxon>
        <taxon>Caldovatus</taxon>
    </lineage>
</organism>
<keyword evidence="1" id="KW-0175">Coiled coil</keyword>
<keyword evidence="4" id="KW-1185">Reference proteome</keyword>
<accession>A0A8J2ZDK1</accession>
<feature type="domain" description="Peptidoglycan binding-like" evidence="2">
    <location>
        <begin position="703"/>
        <end position="758"/>
    </location>
</feature>
<dbReference type="InterPro" id="IPR036365">
    <property type="entry name" value="PGBD-like_sf"/>
</dbReference>
<proteinExistence type="predicted"/>
<dbReference type="RefSeq" id="WP_188901787.1">
    <property type="nucleotide sequence ID" value="NZ_BMKS01000010.1"/>
</dbReference>
<dbReference type="SUPFAM" id="SSF47090">
    <property type="entry name" value="PGBD-like"/>
    <property type="match status" value="1"/>
</dbReference>